<dbReference type="Gramene" id="ONIVA03G30550.1">
    <property type="protein sequence ID" value="ONIVA03G30550.1"/>
    <property type="gene ID" value="ONIVA03G30550"/>
</dbReference>
<dbReference type="EnsemblPlants" id="ONIVA03G30550.1">
    <property type="protein sequence ID" value="ONIVA03G30550.1"/>
    <property type="gene ID" value="ONIVA03G30550"/>
</dbReference>
<reference evidence="3" key="2">
    <citation type="submission" date="2018-04" db="EMBL/GenBank/DDBJ databases">
        <title>OnivRS2 (Oryza nivara Reference Sequence Version 2).</title>
        <authorList>
            <person name="Zhang J."/>
            <person name="Kudrna D."/>
            <person name="Lee S."/>
            <person name="Talag J."/>
            <person name="Rajasekar S."/>
            <person name="Welchert J."/>
            <person name="Hsing Y.-I."/>
            <person name="Wing R.A."/>
        </authorList>
    </citation>
    <scope>NUCLEOTIDE SEQUENCE [LARGE SCALE GENOMIC DNA]</scope>
    <source>
        <strain evidence="3">SL10</strain>
    </source>
</reference>
<dbReference type="OMA" id="CEENGQH"/>
<evidence type="ECO:0000256" key="1">
    <source>
        <dbReference type="SAM" id="MobiDB-lite"/>
    </source>
</evidence>
<dbReference type="PANTHER" id="PTHR36815:SF1">
    <property type="entry name" value="OS03G0675700 PROTEIN"/>
    <property type="match status" value="1"/>
</dbReference>
<evidence type="ECO:0000313" key="4">
    <source>
        <dbReference type="Proteomes" id="UP000006591"/>
    </source>
</evidence>
<keyword evidence="2" id="KW-1133">Transmembrane helix</keyword>
<dbReference type="eggNOG" id="ENOG502SA5B">
    <property type="taxonomic scope" value="Eukaryota"/>
</dbReference>
<dbReference type="PANTHER" id="PTHR36815">
    <property type="entry name" value="BNAC03G48760D PROTEIN"/>
    <property type="match status" value="1"/>
</dbReference>
<dbReference type="AlphaFoldDB" id="A0A0E0GRQ9"/>
<proteinExistence type="predicted"/>
<keyword evidence="2" id="KW-0812">Transmembrane</keyword>
<sequence>MATQGKQSAATATTTHTVCHQAYPSYNRSAKMPSVPQWWMINDDRATMMTLETGQAGCMSRTIFVASMDGHYLSLGCEENGQHEVPPAQITQGHLDRTAQEAIDTSLPFLGGVLSCLSFAVSDRRNRGEKIARAKKQKNPRGEGERGDQEFRMRLSFPLVAGAVVIGVISGNVTFGPPLQKYWAEKQQQQQQQQQEGAKEGQTGTT</sequence>
<feature type="compositionally biased region" description="Basic and acidic residues" evidence="1">
    <location>
        <begin position="140"/>
        <end position="149"/>
    </location>
</feature>
<feature type="transmembrane region" description="Helical" evidence="2">
    <location>
        <begin position="155"/>
        <end position="175"/>
    </location>
</feature>
<dbReference type="Pfam" id="PF23670">
    <property type="entry name" value="PIGBOS1"/>
    <property type="match status" value="1"/>
</dbReference>
<reference evidence="3" key="1">
    <citation type="submission" date="2015-04" db="UniProtKB">
        <authorList>
            <consortium name="EnsemblPlants"/>
        </authorList>
    </citation>
    <scope>IDENTIFICATION</scope>
    <source>
        <strain evidence="3">SL10</strain>
    </source>
</reference>
<dbReference type="HOGENOM" id="CLU_132304_0_0_1"/>
<protein>
    <submittedName>
        <fullName evidence="3">Uncharacterized protein</fullName>
    </submittedName>
</protein>
<organism evidence="3">
    <name type="scientific">Oryza nivara</name>
    <name type="common">Indian wild rice</name>
    <name type="synonym">Oryza sativa f. spontanea</name>
    <dbReference type="NCBI Taxonomy" id="4536"/>
    <lineage>
        <taxon>Eukaryota</taxon>
        <taxon>Viridiplantae</taxon>
        <taxon>Streptophyta</taxon>
        <taxon>Embryophyta</taxon>
        <taxon>Tracheophyta</taxon>
        <taxon>Spermatophyta</taxon>
        <taxon>Magnoliopsida</taxon>
        <taxon>Liliopsida</taxon>
        <taxon>Poales</taxon>
        <taxon>Poaceae</taxon>
        <taxon>BOP clade</taxon>
        <taxon>Oryzoideae</taxon>
        <taxon>Oryzeae</taxon>
        <taxon>Oryzinae</taxon>
        <taxon>Oryza</taxon>
    </lineage>
</organism>
<feature type="region of interest" description="Disordered" evidence="1">
    <location>
        <begin position="127"/>
        <end position="149"/>
    </location>
</feature>
<keyword evidence="2" id="KW-0472">Membrane</keyword>
<dbReference type="Proteomes" id="UP000006591">
    <property type="component" value="Chromosome 3"/>
</dbReference>
<evidence type="ECO:0000313" key="3">
    <source>
        <dbReference type="EnsemblPlants" id="ONIVA03G30550.1"/>
    </source>
</evidence>
<feature type="region of interest" description="Disordered" evidence="1">
    <location>
        <begin position="184"/>
        <end position="206"/>
    </location>
</feature>
<keyword evidence="4" id="KW-1185">Reference proteome</keyword>
<dbReference type="InterPro" id="IPR057394">
    <property type="entry name" value="PIGBOS1"/>
</dbReference>
<name>A0A0E0GRQ9_ORYNI</name>
<feature type="compositionally biased region" description="Low complexity" evidence="1">
    <location>
        <begin position="185"/>
        <end position="206"/>
    </location>
</feature>
<accession>A0A0E0GRQ9</accession>
<evidence type="ECO:0000256" key="2">
    <source>
        <dbReference type="SAM" id="Phobius"/>
    </source>
</evidence>